<dbReference type="AlphaFoldDB" id="A0A423TJ30"/>
<feature type="chain" id="PRO_5019138178" description="AB hydrolase-1 domain-containing protein" evidence="4">
    <location>
        <begin position="20"/>
        <end position="326"/>
    </location>
</feature>
<dbReference type="InterPro" id="IPR029058">
    <property type="entry name" value="AB_hydrolase_fold"/>
</dbReference>
<keyword evidence="7" id="KW-1185">Reference proteome</keyword>
<evidence type="ECO:0000256" key="4">
    <source>
        <dbReference type="SAM" id="SignalP"/>
    </source>
</evidence>
<feature type="region of interest" description="Disordered" evidence="3">
    <location>
        <begin position="288"/>
        <end position="326"/>
    </location>
</feature>
<evidence type="ECO:0000313" key="6">
    <source>
        <dbReference type="EMBL" id="ROT76443.1"/>
    </source>
</evidence>
<proteinExistence type="inferred from homology"/>
<evidence type="ECO:0000256" key="2">
    <source>
        <dbReference type="ARBA" id="ARBA00022801"/>
    </source>
</evidence>
<evidence type="ECO:0000256" key="3">
    <source>
        <dbReference type="SAM" id="MobiDB-lite"/>
    </source>
</evidence>
<comment type="similarity">
    <text evidence="1">Belongs to the AB hydrolase superfamily.</text>
</comment>
<dbReference type="PANTHER" id="PTHR43798">
    <property type="entry name" value="MONOACYLGLYCEROL LIPASE"/>
    <property type="match status" value="1"/>
</dbReference>
<dbReference type="GO" id="GO:0016020">
    <property type="term" value="C:membrane"/>
    <property type="evidence" value="ECO:0007669"/>
    <property type="project" value="TreeGrafter"/>
</dbReference>
<feature type="domain" description="AB hydrolase-1" evidence="5">
    <location>
        <begin position="53"/>
        <end position="242"/>
    </location>
</feature>
<protein>
    <recommendedName>
        <fullName evidence="5">AB hydrolase-1 domain-containing protein</fullName>
    </recommendedName>
</protein>
<keyword evidence="2" id="KW-0378">Hydrolase</keyword>
<keyword evidence="4" id="KW-0732">Signal</keyword>
<evidence type="ECO:0000313" key="7">
    <source>
        <dbReference type="Proteomes" id="UP000283509"/>
    </source>
</evidence>
<dbReference type="Pfam" id="PF00561">
    <property type="entry name" value="Abhydrolase_1"/>
    <property type="match status" value="1"/>
</dbReference>
<dbReference type="OrthoDB" id="190201at2759"/>
<dbReference type="EMBL" id="QCYY01001661">
    <property type="protein sequence ID" value="ROT76443.1"/>
    <property type="molecule type" value="Genomic_DNA"/>
</dbReference>
<evidence type="ECO:0000259" key="5">
    <source>
        <dbReference type="Pfam" id="PF00561"/>
    </source>
</evidence>
<dbReference type="GO" id="GO:0016787">
    <property type="term" value="F:hydrolase activity"/>
    <property type="evidence" value="ECO:0007669"/>
    <property type="project" value="UniProtKB-KW"/>
</dbReference>
<dbReference type="Proteomes" id="UP000283509">
    <property type="component" value="Unassembled WGS sequence"/>
</dbReference>
<dbReference type="PANTHER" id="PTHR43798:SF14">
    <property type="entry name" value="SERINE HYDROLASE-LIKE PROTEIN DDB_G0286239"/>
    <property type="match status" value="1"/>
</dbReference>
<dbReference type="InterPro" id="IPR050266">
    <property type="entry name" value="AB_hydrolase_sf"/>
</dbReference>
<sequence>MAVVLCTLATLGAESMARAAPSWHEVSVAVGWGSLRGKTCLLGEPKGGAPLRVLALHGWLDNANSFDALVPLLPAGLEVLALDLAGHGLSDHLPAGARYDAMTQLVHLREATQRLGWTDFVLLAHSLGALVANYYAALYPQAVRALVVLDYLVPFHAEGRLATWRAENRLMRRQERGQGRARRVYSEAEALARLARRGSSCRGAARRVDGGPPVWRQRREGRRDAYSMLYGSDNWICTWSRTSACPGAWWSAEPGRDGLLQQPDDLSSRVLAAYGRRSAASIRYERVAGRHPRAPDAMPRARAPDVDALPDARRGGRPQGKGRVKL</sequence>
<dbReference type="SUPFAM" id="SSF53474">
    <property type="entry name" value="alpha/beta-Hydrolases"/>
    <property type="match status" value="1"/>
</dbReference>
<name>A0A423TJ30_PENVA</name>
<organism evidence="6 7">
    <name type="scientific">Penaeus vannamei</name>
    <name type="common">Whiteleg shrimp</name>
    <name type="synonym">Litopenaeus vannamei</name>
    <dbReference type="NCBI Taxonomy" id="6689"/>
    <lineage>
        <taxon>Eukaryota</taxon>
        <taxon>Metazoa</taxon>
        <taxon>Ecdysozoa</taxon>
        <taxon>Arthropoda</taxon>
        <taxon>Crustacea</taxon>
        <taxon>Multicrustacea</taxon>
        <taxon>Malacostraca</taxon>
        <taxon>Eumalacostraca</taxon>
        <taxon>Eucarida</taxon>
        <taxon>Decapoda</taxon>
        <taxon>Dendrobranchiata</taxon>
        <taxon>Penaeoidea</taxon>
        <taxon>Penaeidae</taxon>
        <taxon>Penaeus</taxon>
    </lineage>
</organism>
<dbReference type="Gene3D" id="3.40.50.1820">
    <property type="entry name" value="alpha/beta hydrolase"/>
    <property type="match status" value="1"/>
</dbReference>
<accession>A0A423TJ30</accession>
<evidence type="ECO:0000256" key="1">
    <source>
        <dbReference type="ARBA" id="ARBA00008645"/>
    </source>
</evidence>
<dbReference type="STRING" id="6689.A0A423TJ30"/>
<gene>
    <name evidence="6" type="ORF">C7M84_004969</name>
</gene>
<feature type="signal peptide" evidence="4">
    <location>
        <begin position="1"/>
        <end position="19"/>
    </location>
</feature>
<dbReference type="InterPro" id="IPR000073">
    <property type="entry name" value="AB_hydrolase_1"/>
</dbReference>
<feature type="compositionally biased region" description="Basic and acidic residues" evidence="3">
    <location>
        <begin position="302"/>
        <end position="314"/>
    </location>
</feature>
<reference evidence="6 7" key="2">
    <citation type="submission" date="2019-01" db="EMBL/GenBank/DDBJ databases">
        <title>The decoding of complex shrimp genome reveals the adaptation for benthos swimmer, frequently molting mechanism and breeding impact on genome.</title>
        <authorList>
            <person name="Sun Y."/>
            <person name="Gao Y."/>
            <person name="Yu Y."/>
        </authorList>
    </citation>
    <scope>NUCLEOTIDE SEQUENCE [LARGE SCALE GENOMIC DNA]</scope>
    <source>
        <tissue evidence="6">Muscle</tissue>
    </source>
</reference>
<comment type="caution">
    <text evidence="6">The sequence shown here is derived from an EMBL/GenBank/DDBJ whole genome shotgun (WGS) entry which is preliminary data.</text>
</comment>
<reference evidence="6 7" key="1">
    <citation type="submission" date="2018-04" db="EMBL/GenBank/DDBJ databases">
        <authorList>
            <person name="Zhang X."/>
            <person name="Yuan J."/>
            <person name="Li F."/>
            <person name="Xiang J."/>
        </authorList>
    </citation>
    <scope>NUCLEOTIDE SEQUENCE [LARGE SCALE GENOMIC DNA]</scope>
    <source>
        <tissue evidence="6">Muscle</tissue>
    </source>
</reference>